<dbReference type="AlphaFoldDB" id="A0A4U8YNB4"/>
<feature type="compositionally biased region" description="Polar residues" evidence="1">
    <location>
        <begin position="65"/>
        <end position="84"/>
    </location>
</feature>
<gene>
    <name evidence="2" type="ORF">MSL71_32460</name>
</gene>
<evidence type="ECO:0000313" key="3">
    <source>
        <dbReference type="Proteomes" id="UP000507962"/>
    </source>
</evidence>
<keyword evidence="3" id="KW-1185">Reference proteome</keyword>
<name>A0A4U8YNB4_9BACT</name>
<sequence>MAFTPSFPLLPFPLLPFALRPFAPHLFTLRLLPFALRPSPFAFRLLPYYLSPISYFLFTKKTPPSLKTSNGGALKKSSGSQHGGTPNAVGRSGQEEMLVQFMGHIDAENRNIMN</sequence>
<proteinExistence type="predicted"/>
<dbReference type="EMBL" id="CAADHO010000006">
    <property type="protein sequence ID" value="VFQ45585.1"/>
    <property type="molecule type" value="Genomic_DNA"/>
</dbReference>
<protein>
    <submittedName>
        <fullName evidence="2">Uncharacterized protein</fullName>
    </submittedName>
</protein>
<organism evidence="2 3">
    <name type="scientific">Desulfoluna butyratoxydans</name>
    <dbReference type="NCBI Taxonomy" id="231438"/>
    <lineage>
        <taxon>Bacteria</taxon>
        <taxon>Pseudomonadati</taxon>
        <taxon>Thermodesulfobacteriota</taxon>
        <taxon>Desulfobacteria</taxon>
        <taxon>Desulfobacterales</taxon>
        <taxon>Desulfolunaceae</taxon>
        <taxon>Desulfoluna</taxon>
    </lineage>
</organism>
<dbReference type="Proteomes" id="UP000507962">
    <property type="component" value="Unassembled WGS sequence"/>
</dbReference>
<reference evidence="2 3" key="1">
    <citation type="submission" date="2019-03" db="EMBL/GenBank/DDBJ databases">
        <authorList>
            <person name="Nijsse B."/>
        </authorList>
    </citation>
    <scope>NUCLEOTIDE SEQUENCE [LARGE SCALE GENOMIC DNA]</scope>
    <source>
        <strain evidence="2">Desulfoluna butyratoxydans MSL71</strain>
    </source>
</reference>
<feature type="region of interest" description="Disordered" evidence="1">
    <location>
        <begin position="64"/>
        <end position="92"/>
    </location>
</feature>
<evidence type="ECO:0000256" key="1">
    <source>
        <dbReference type="SAM" id="MobiDB-lite"/>
    </source>
</evidence>
<accession>A0A4U8YNB4</accession>
<evidence type="ECO:0000313" key="2">
    <source>
        <dbReference type="EMBL" id="VFQ45585.1"/>
    </source>
</evidence>